<dbReference type="STRING" id="1480694.DC28_02640"/>
<dbReference type="AlphaFoldDB" id="A0A098R1L8"/>
<sequence>MDLVRDEKLKNILYISIPEGMNVSLPSFSLDPEKMLPIETAGEQDSWSIDELSWEMILSGMLKVLAYHPEHEDADYYRQFIVSARPDIIAELTQTAILKADNKDFDIAEEIFLALLGLQPESNRAQLNLALLYEKRAEAYRMLGKEALTQEFEDEAYHWYRVCTDHSEPLPETYLYSGYFFMKIRNYGRSRASFHAYLDSSENPDHKNEVEEILAEFEKQNLNDILFKEAYDFIRLNKETEGLEKIEQFLSANPGVWNAWFIKGWALRRLSRYEEALQAFEKTLELGGQNPDTLNEHAICCMETGNLGQAQESLLGAMELEPENTKILSNLGVLHMKAEEYEEARGFFETVLVIDPDDPLAPEYITEIDKRLNES</sequence>
<evidence type="ECO:0000256" key="3">
    <source>
        <dbReference type="PROSITE-ProRule" id="PRU00339"/>
    </source>
</evidence>
<dbReference type="Gene3D" id="1.25.40.10">
    <property type="entry name" value="Tetratricopeptide repeat domain"/>
    <property type="match status" value="2"/>
</dbReference>
<accession>A0A098R1L8</accession>
<reference evidence="4 5" key="1">
    <citation type="submission" date="2014-05" db="EMBL/GenBank/DDBJ databases">
        <title>De novo Genome Sequence of Spirocheata sp.</title>
        <authorList>
            <person name="Shivani Y."/>
            <person name="Subhash Y."/>
            <person name="Tushar L."/>
            <person name="Sasikala C."/>
            <person name="Ramana C.V."/>
        </authorList>
    </citation>
    <scope>NUCLEOTIDE SEQUENCE [LARGE SCALE GENOMIC DNA]</scope>
    <source>
        <strain evidence="4 5">JC230</strain>
    </source>
</reference>
<dbReference type="SMART" id="SM00028">
    <property type="entry name" value="TPR"/>
    <property type="match status" value="4"/>
</dbReference>
<dbReference type="InterPro" id="IPR019734">
    <property type="entry name" value="TPR_rpt"/>
</dbReference>
<dbReference type="PANTHER" id="PTHR44943:SF8">
    <property type="entry name" value="TPR REPEAT-CONTAINING PROTEIN MJ0263"/>
    <property type="match status" value="1"/>
</dbReference>
<dbReference type="SUPFAM" id="SSF48452">
    <property type="entry name" value="TPR-like"/>
    <property type="match status" value="2"/>
</dbReference>
<organism evidence="4 5">
    <name type="scientific">Spirochaeta lutea</name>
    <dbReference type="NCBI Taxonomy" id="1480694"/>
    <lineage>
        <taxon>Bacteria</taxon>
        <taxon>Pseudomonadati</taxon>
        <taxon>Spirochaetota</taxon>
        <taxon>Spirochaetia</taxon>
        <taxon>Spirochaetales</taxon>
        <taxon>Spirochaetaceae</taxon>
        <taxon>Spirochaeta</taxon>
    </lineage>
</organism>
<dbReference type="Proteomes" id="UP000029692">
    <property type="component" value="Unassembled WGS sequence"/>
</dbReference>
<dbReference type="EMBL" id="JNUP01000023">
    <property type="protein sequence ID" value="KGE73573.1"/>
    <property type="molecule type" value="Genomic_DNA"/>
</dbReference>
<evidence type="ECO:0000256" key="1">
    <source>
        <dbReference type="ARBA" id="ARBA00022737"/>
    </source>
</evidence>
<keyword evidence="1" id="KW-0677">Repeat</keyword>
<dbReference type="PROSITE" id="PS50005">
    <property type="entry name" value="TPR"/>
    <property type="match status" value="2"/>
</dbReference>
<dbReference type="Pfam" id="PF14559">
    <property type="entry name" value="TPR_19"/>
    <property type="match status" value="1"/>
</dbReference>
<name>A0A098R1L8_9SPIO</name>
<evidence type="ECO:0000313" key="5">
    <source>
        <dbReference type="Proteomes" id="UP000029692"/>
    </source>
</evidence>
<dbReference type="eggNOG" id="COG0457">
    <property type="taxonomic scope" value="Bacteria"/>
</dbReference>
<feature type="repeat" description="TPR" evidence="3">
    <location>
        <begin position="257"/>
        <end position="290"/>
    </location>
</feature>
<evidence type="ECO:0000256" key="2">
    <source>
        <dbReference type="ARBA" id="ARBA00022803"/>
    </source>
</evidence>
<keyword evidence="2 3" id="KW-0802">TPR repeat</keyword>
<protein>
    <submittedName>
        <fullName evidence="4">Uncharacterized protein</fullName>
    </submittedName>
</protein>
<dbReference type="InterPro" id="IPR011990">
    <property type="entry name" value="TPR-like_helical_dom_sf"/>
</dbReference>
<comment type="caution">
    <text evidence="4">The sequence shown here is derived from an EMBL/GenBank/DDBJ whole genome shotgun (WGS) entry which is preliminary data.</text>
</comment>
<feature type="repeat" description="TPR" evidence="3">
    <location>
        <begin position="325"/>
        <end position="358"/>
    </location>
</feature>
<keyword evidence="5" id="KW-1185">Reference proteome</keyword>
<gene>
    <name evidence="4" type="ORF">DC28_02640</name>
</gene>
<dbReference type="Pfam" id="PF13432">
    <property type="entry name" value="TPR_16"/>
    <property type="match status" value="2"/>
</dbReference>
<proteinExistence type="predicted"/>
<dbReference type="PANTHER" id="PTHR44943">
    <property type="entry name" value="CELLULOSE SYNTHASE OPERON PROTEIN C"/>
    <property type="match status" value="1"/>
</dbReference>
<dbReference type="InterPro" id="IPR051685">
    <property type="entry name" value="Ycf3/AcsC/BcsC/TPR_MFPF"/>
</dbReference>
<evidence type="ECO:0000313" key="4">
    <source>
        <dbReference type="EMBL" id="KGE73573.1"/>
    </source>
</evidence>